<keyword evidence="3 4" id="KW-0472">Membrane</keyword>
<comment type="similarity">
    <text evidence="2">Belongs to the transpeptidase family.</text>
</comment>
<feature type="transmembrane region" description="Helical" evidence="4">
    <location>
        <begin position="6"/>
        <end position="26"/>
    </location>
</feature>
<dbReference type="InterPro" id="IPR005311">
    <property type="entry name" value="PBP_dimer"/>
</dbReference>
<dbReference type="Pfam" id="PF03717">
    <property type="entry name" value="PBP_dimer"/>
    <property type="match status" value="1"/>
</dbReference>
<evidence type="ECO:0000313" key="7">
    <source>
        <dbReference type="EMBL" id="TCT16850.1"/>
    </source>
</evidence>
<evidence type="ECO:0000256" key="2">
    <source>
        <dbReference type="ARBA" id="ARBA00007171"/>
    </source>
</evidence>
<sequence length="591" mass="67046">MKKNLMGIFIVFVFIFLTLIGRLIYIKHFDGNQYERSVLAQQTSYNRILQFKRGSILDRNGTVLASSIKVFNLILDPEVLAISNDNSKETTVEILNEYFGINKDELLEYINNPRGRHYVPLIKHISFEDVEEFNGYLEEKRGTNLFRGVWFEEEYIRNYPFNNLASNVLGFYSSDVGRWGVEEYYNKELTGEIGREFGLINEGLYVQRETRNPKNGNNIITTIDYTIQHFVEQALTKFTNRVDTLNAMVIVMDPNSGEILAMASQPNYNPNHPMSLVDHFTEEGLKNLSSEERLNYLQRLWRLNPISDTYEPGSTFKPMTIAAALEEGILTGDEMFLCNGHIMVRGTRINCWRREGHGEQTLSQVLANSCNIGLVEIGEMMGREIFVQYQRGFGFGERTNIDLLGEASASNLLYSVNRMGPVELATNTFGQSFNVTPIQLITGFSAFLNGGELVEPHIVKQIVDENGYNIKSIDKKVVRKVISRDTADQVKEYLLDAVADGTGRRAYIEGYDIGGKTGTAEKLPRGNDKYIYSFIGFAPFESPEVVALVILDEPEIEGANSSLAISVFREIMEKVLPYMNIYPSESNIDTE</sequence>
<dbReference type="Gene3D" id="3.40.710.10">
    <property type="entry name" value="DD-peptidase/beta-lactamase superfamily"/>
    <property type="match status" value="1"/>
</dbReference>
<feature type="domain" description="Penicillin-binding protein dimerisation" evidence="6">
    <location>
        <begin position="52"/>
        <end position="196"/>
    </location>
</feature>
<dbReference type="Proteomes" id="UP000294902">
    <property type="component" value="Unassembled WGS sequence"/>
</dbReference>
<gene>
    <name evidence="7" type="ORF">EDC18_101146</name>
</gene>
<comment type="caution">
    <text evidence="7">The sequence shown here is derived from an EMBL/GenBank/DDBJ whole genome shotgun (WGS) entry which is preliminary data.</text>
</comment>
<evidence type="ECO:0000259" key="5">
    <source>
        <dbReference type="Pfam" id="PF00905"/>
    </source>
</evidence>
<accession>A0A4R3MT14</accession>
<evidence type="ECO:0000256" key="3">
    <source>
        <dbReference type="ARBA" id="ARBA00023136"/>
    </source>
</evidence>
<comment type="subcellular location">
    <subcellularLocation>
        <location evidence="1">Membrane</location>
    </subcellularLocation>
</comment>
<dbReference type="SUPFAM" id="SSF56519">
    <property type="entry name" value="Penicillin binding protein dimerisation domain"/>
    <property type="match status" value="1"/>
</dbReference>
<organism evidence="7 8">
    <name type="scientific">Natranaerovirga pectinivora</name>
    <dbReference type="NCBI Taxonomy" id="682400"/>
    <lineage>
        <taxon>Bacteria</taxon>
        <taxon>Bacillati</taxon>
        <taxon>Bacillota</taxon>
        <taxon>Clostridia</taxon>
        <taxon>Lachnospirales</taxon>
        <taxon>Natranaerovirgaceae</taxon>
        <taxon>Natranaerovirga</taxon>
    </lineage>
</organism>
<protein>
    <submittedName>
        <fullName evidence="7">Stage V sporulation protein D (Sporulation-specific penicillin-binding protein)</fullName>
    </submittedName>
</protein>
<evidence type="ECO:0000256" key="4">
    <source>
        <dbReference type="SAM" id="Phobius"/>
    </source>
</evidence>
<proteinExistence type="inferred from homology"/>
<dbReference type="InterPro" id="IPR001460">
    <property type="entry name" value="PCN-bd_Tpept"/>
</dbReference>
<dbReference type="GO" id="GO:0005886">
    <property type="term" value="C:plasma membrane"/>
    <property type="evidence" value="ECO:0007669"/>
    <property type="project" value="TreeGrafter"/>
</dbReference>
<name>A0A4R3MT14_9FIRM</name>
<dbReference type="GO" id="GO:0071555">
    <property type="term" value="P:cell wall organization"/>
    <property type="evidence" value="ECO:0007669"/>
    <property type="project" value="TreeGrafter"/>
</dbReference>
<dbReference type="SUPFAM" id="SSF56601">
    <property type="entry name" value="beta-lactamase/transpeptidase-like"/>
    <property type="match status" value="1"/>
</dbReference>
<dbReference type="PANTHER" id="PTHR30627">
    <property type="entry name" value="PEPTIDOGLYCAN D,D-TRANSPEPTIDASE"/>
    <property type="match status" value="1"/>
</dbReference>
<evidence type="ECO:0000256" key="1">
    <source>
        <dbReference type="ARBA" id="ARBA00004370"/>
    </source>
</evidence>
<dbReference type="InterPro" id="IPR036138">
    <property type="entry name" value="PBP_dimer_sf"/>
</dbReference>
<keyword evidence="4" id="KW-0812">Transmembrane</keyword>
<keyword evidence="4" id="KW-1133">Transmembrane helix</keyword>
<dbReference type="GO" id="GO:0008658">
    <property type="term" value="F:penicillin binding"/>
    <property type="evidence" value="ECO:0007669"/>
    <property type="project" value="InterPro"/>
</dbReference>
<reference evidence="7 8" key="1">
    <citation type="submission" date="2019-03" db="EMBL/GenBank/DDBJ databases">
        <title>Genomic Encyclopedia of Type Strains, Phase IV (KMG-IV): sequencing the most valuable type-strain genomes for metagenomic binning, comparative biology and taxonomic classification.</title>
        <authorList>
            <person name="Goeker M."/>
        </authorList>
    </citation>
    <scope>NUCLEOTIDE SEQUENCE [LARGE SCALE GENOMIC DNA]</scope>
    <source>
        <strain evidence="7 8">DSM 24629</strain>
    </source>
</reference>
<evidence type="ECO:0000313" key="8">
    <source>
        <dbReference type="Proteomes" id="UP000294902"/>
    </source>
</evidence>
<dbReference type="AlphaFoldDB" id="A0A4R3MT14"/>
<keyword evidence="8" id="KW-1185">Reference proteome</keyword>
<dbReference type="Pfam" id="PF00905">
    <property type="entry name" value="Transpeptidase"/>
    <property type="match status" value="1"/>
</dbReference>
<dbReference type="PANTHER" id="PTHR30627:SF1">
    <property type="entry name" value="PEPTIDOGLYCAN D,D-TRANSPEPTIDASE FTSI"/>
    <property type="match status" value="1"/>
</dbReference>
<dbReference type="Gene3D" id="3.90.1310.10">
    <property type="entry name" value="Penicillin-binding protein 2a (Domain 2)"/>
    <property type="match status" value="1"/>
</dbReference>
<dbReference type="EMBL" id="SMAL01000001">
    <property type="protein sequence ID" value="TCT16850.1"/>
    <property type="molecule type" value="Genomic_DNA"/>
</dbReference>
<evidence type="ECO:0000259" key="6">
    <source>
        <dbReference type="Pfam" id="PF03717"/>
    </source>
</evidence>
<dbReference type="InterPro" id="IPR050515">
    <property type="entry name" value="Beta-lactam/transpept"/>
</dbReference>
<feature type="domain" description="Penicillin-binding protein transpeptidase" evidence="5">
    <location>
        <begin position="248"/>
        <end position="573"/>
    </location>
</feature>
<dbReference type="InterPro" id="IPR012338">
    <property type="entry name" value="Beta-lactam/transpept-like"/>
</dbReference>